<dbReference type="AlphaFoldDB" id="A0A2W5TKW6"/>
<evidence type="ECO:0000313" key="2">
    <source>
        <dbReference type="Proteomes" id="UP000249061"/>
    </source>
</evidence>
<evidence type="ECO:0008006" key="3">
    <source>
        <dbReference type="Google" id="ProtNLM"/>
    </source>
</evidence>
<gene>
    <name evidence="1" type="ORF">DI536_11545</name>
</gene>
<dbReference type="Proteomes" id="UP000249061">
    <property type="component" value="Unassembled WGS sequence"/>
</dbReference>
<name>A0A2W5TKW6_9BACT</name>
<comment type="caution">
    <text evidence="1">The sequence shown here is derived from an EMBL/GenBank/DDBJ whole genome shotgun (WGS) entry which is preliminary data.</text>
</comment>
<sequence length="226" mass="23862">MGIGGVPSRELAFEFDVPTLPELVGDGETLRGLRPASWPWFVEQLRVRRAKFAKVQVPGPASGQRDATEQALGYVKALKAINVEVLVFIDEPMLAAGASVEGVLPLRDALRDVGAIVGLHCCGDADWAHVLAADFDIVSFDARLSLHAVTQERLGDTWLAVGVVPTSPGPKVDVDALLTAASGTDRVLLSPACGLGGFDALTARAVLGELRRVQSLVRERSAHGPG</sequence>
<dbReference type="Gene3D" id="3.20.20.210">
    <property type="match status" value="1"/>
</dbReference>
<reference evidence="1 2" key="1">
    <citation type="submission" date="2017-08" db="EMBL/GenBank/DDBJ databases">
        <title>Infants hospitalized years apart are colonized by the same room-sourced microbial strains.</title>
        <authorList>
            <person name="Brooks B."/>
            <person name="Olm M.R."/>
            <person name="Firek B.A."/>
            <person name="Baker R."/>
            <person name="Thomas B.C."/>
            <person name="Morowitz M.J."/>
            <person name="Banfield J.F."/>
        </authorList>
    </citation>
    <scope>NUCLEOTIDE SEQUENCE [LARGE SCALE GENOMIC DNA]</scope>
    <source>
        <strain evidence="1">S2_003_000_R2_14</strain>
    </source>
</reference>
<proteinExistence type="predicted"/>
<evidence type="ECO:0000313" key="1">
    <source>
        <dbReference type="EMBL" id="PZR13953.1"/>
    </source>
</evidence>
<protein>
    <recommendedName>
        <fullName evidence="3">Cobalamin-independent methionine synthase MetE C-terminal/archaeal domain-containing protein</fullName>
    </recommendedName>
</protein>
<organism evidence="1 2">
    <name type="scientific">Archangium gephyra</name>
    <dbReference type="NCBI Taxonomy" id="48"/>
    <lineage>
        <taxon>Bacteria</taxon>
        <taxon>Pseudomonadati</taxon>
        <taxon>Myxococcota</taxon>
        <taxon>Myxococcia</taxon>
        <taxon>Myxococcales</taxon>
        <taxon>Cystobacterineae</taxon>
        <taxon>Archangiaceae</taxon>
        <taxon>Archangium</taxon>
    </lineage>
</organism>
<dbReference type="InterPro" id="IPR038071">
    <property type="entry name" value="UROD/MetE-like_sf"/>
</dbReference>
<dbReference type="SUPFAM" id="SSF51726">
    <property type="entry name" value="UROD/MetE-like"/>
    <property type="match status" value="1"/>
</dbReference>
<dbReference type="EMBL" id="QFQP01000008">
    <property type="protein sequence ID" value="PZR13953.1"/>
    <property type="molecule type" value="Genomic_DNA"/>
</dbReference>
<accession>A0A2W5TKW6</accession>